<proteinExistence type="predicted"/>
<feature type="non-terminal residue" evidence="2">
    <location>
        <position position="1"/>
    </location>
</feature>
<feature type="transmembrane region" description="Helical" evidence="1">
    <location>
        <begin position="7"/>
        <end position="26"/>
    </location>
</feature>
<keyword evidence="1" id="KW-1133">Transmembrane helix</keyword>
<keyword evidence="1" id="KW-0812">Transmembrane</keyword>
<protein>
    <submittedName>
        <fullName evidence="2">Uncharacterized protein</fullName>
    </submittedName>
</protein>
<dbReference type="Proteomes" id="UP000265520">
    <property type="component" value="Unassembled WGS sequence"/>
</dbReference>
<sequence length="27" mass="3036">SLRLVMLLLRLVMLLAAVLPLALSLFR</sequence>
<comment type="caution">
    <text evidence="2">The sequence shown here is derived from an EMBL/GenBank/DDBJ whole genome shotgun (WGS) entry which is preliminary data.</text>
</comment>
<name>A0A392QXC1_9FABA</name>
<keyword evidence="3" id="KW-1185">Reference proteome</keyword>
<dbReference type="EMBL" id="LXQA010166403">
    <property type="protein sequence ID" value="MCI28532.1"/>
    <property type="molecule type" value="Genomic_DNA"/>
</dbReference>
<evidence type="ECO:0000313" key="2">
    <source>
        <dbReference type="EMBL" id="MCI28532.1"/>
    </source>
</evidence>
<dbReference type="AlphaFoldDB" id="A0A392QXC1"/>
<evidence type="ECO:0000256" key="1">
    <source>
        <dbReference type="SAM" id="Phobius"/>
    </source>
</evidence>
<organism evidence="2 3">
    <name type="scientific">Trifolium medium</name>
    <dbReference type="NCBI Taxonomy" id="97028"/>
    <lineage>
        <taxon>Eukaryota</taxon>
        <taxon>Viridiplantae</taxon>
        <taxon>Streptophyta</taxon>
        <taxon>Embryophyta</taxon>
        <taxon>Tracheophyta</taxon>
        <taxon>Spermatophyta</taxon>
        <taxon>Magnoliopsida</taxon>
        <taxon>eudicotyledons</taxon>
        <taxon>Gunneridae</taxon>
        <taxon>Pentapetalae</taxon>
        <taxon>rosids</taxon>
        <taxon>fabids</taxon>
        <taxon>Fabales</taxon>
        <taxon>Fabaceae</taxon>
        <taxon>Papilionoideae</taxon>
        <taxon>50 kb inversion clade</taxon>
        <taxon>NPAAA clade</taxon>
        <taxon>Hologalegina</taxon>
        <taxon>IRL clade</taxon>
        <taxon>Trifolieae</taxon>
        <taxon>Trifolium</taxon>
    </lineage>
</organism>
<reference evidence="2 3" key="1">
    <citation type="journal article" date="2018" name="Front. Plant Sci.">
        <title>Red Clover (Trifolium pratense) and Zigzag Clover (T. medium) - A Picture of Genomic Similarities and Differences.</title>
        <authorList>
            <person name="Dluhosova J."/>
            <person name="Istvanek J."/>
            <person name="Nedelnik J."/>
            <person name="Repkova J."/>
        </authorList>
    </citation>
    <scope>NUCLEOTIDE SEQUENCE [LARGE SCALE GENOMIC DNA]</scope>
    <source>
        <strain evidence="3">cv. 10/8</strain>
        <tissue evidence="2">Leaf</tissue>
    </source>
</reference>
<keyword evidence="1" id="KW-0472">Membrane</keyword>
<accession>A0A392QXC1</accession>
<evidence type="ECO:0000313" key="3">
    <source>
        <dbReference type="Proteomes" id="UP000265520"/>
    </source>
</evidence>